<keyword evidence="1" id="KW-0393">Immunoglobulin domain</keyword>
<evidence type="ECO:0000256" key="1">
    <source>
        <dbReference type="ARBA" id="ARBA00023319"/>
    </source>
</evidence>
<dbReference type="GO" id="GO:0007411">
    <property type="term" value="P:axon guidance"/>
    <property type="evidence" value="ECO:0007669"/>
    <property type="project" value="TreeGrafter"/>
</dbReference>
<dbReference type="InterPro" id="IPR036179">
    <property type="entry name" value="Ig-like_dom_sf"/>
</dbReference>
<dbReference type="Gene3D" id="2.60.40.10">
    <property type="entry name" value="Immunoglobulins"/>
    <property type="match status" value="1"/>
</dbReference>
<dbReference type="PANTHER" id="PTHR10075:SF100">
    <property type="entry name" value="FASCICLIN-2"/>
    <property type="match status" value="1"/>
</dbReference>
<name>A0A3L5TQK5_MYTGA</name>
<evidence type="ECO:0000313" key="3">
    <source>
        <dbReference type="EMBL" id="OPL21449.1"/>
    </source>
</evidence>
<dbReference type="InterPro" id="IPR007110">
    <property type="entry name" value="Ig-like_dom"/>
</dbReference>
<keyword evidence="4" id="KW-1185">Reference proteome</keyword>
<dbReference type="InterPro" id="IPR013783">
    <property type="entry name" value="Ig-like_fold"/>
</dbReference>
<reference evidence="3 4" key="1">
    <citation type="journal article" date="2016" name="PLoS ONE">
        <title>A First Insight into the Genome of the Filter-Feeder Mussel Mytilus galloprovincialis.</title>
        <authorList>
            <person name="Murgarella M."/>
            <person name="Puiu D."/>
            <person name="Novoa B."/>
            <person name="Figueras A."/>
            <person name="Posada D."/>
            <person name="Canchaya C."/>
        </authorList>
    </citation>
    <scope>NUCLEOTIDE SEQUENCE [LARGE SCALE GENOMIC DNA]</scope>
    <source>
        <tissue evidence="3">Muscle</tissue>
    </source>
</reference>
<organism evidence="3 4">
    <name type="scientific">Mytilus galloprovincialis</name>
    <name type="common">Mediterranean mussel</name>
    <dbReference type="NCBI Taxonomy" id="29158"/>
    <lineage>
        <taxon>Eukaryota</taxon>
        <taxon>Metazoa</taxon>
        <taxon>Spiralia</taxon>
        <taxon>Lophotrochozoa</taxon>
        <taxon>Mollusca</taxon>
        <taxon>Bivalvia</taxon>
        <taxon>Autobranchia</taxon>
        <taxon>Pteriomorphia</taxon>
        <taxon>Mytilida</taxon>
        <taxon>Mytiloidea</taxon>
        <taxon>Mytilidae</taxon>
        <taxon>Mytilinae</taxon>
        <taxon>Mytilus</taxon>
    </lineage>
</organism>
<proteinExistence type="predicted"/>
<sequence>LLTCQATGSPAPRVQWYKDGTQIPVTNNRIQTLPSGDLLVTLAKKSDTGLYSCEVINTEGMDMASSQVIVREYSSGCKDGTTEGLDLHRDVHACSGKWEGHVRKGKSLCKKGWRVCNPTDREVLHGLTWLDMLDLQGCYAYNAAMRKGQCKK</sequence>
<dbReference type="Proteomes" id="UP000266721">
    <property type="component" value="Unassembled WGS sequence"/>
</dbReference>
<dbReference type="Pfam" id="PF13927">
    <property type="entry name" value="Ig_3"/>
    <property type="match status" value="1"/>
</dbReference>
<feature type="non-terminal residue" evidence="3">
    <location>
        <position position="1"/>
    </location>
</feature>
<dbReference type="PROSITE" id="PS50835">
    <property type="entry name" value="IG_LIKE"/>
    <property type="match status" value="1"/>
</dbReference>
<comment type="caution">
    <text evidence="3">The sequence shown here is derived from an EMBL/GenBank/DDBJ whole genome shotgun (WGS) entry which is preliminary data.</text>
</comment>
<dbReference type="SMART" id="SM00408">
    <property type="entry name" value="IGc2"/>
    <property type="match status" value="1"/>
</dbReference>
<feature type="domain" description="Ig-like" evidence="2">
    <location>
        <begin position="1"/>
        <end position="69"/>
    </location>
</feature>
<gene>
    <name evidence="3" type="ORF">AM593_09496</name>
</gene>
<evidence type="ECO:0000313" key="4">
    <source>
        <dbReference type="Proteomes" id="UP000266721"/>
    </source>
</evidence>
<dbReference type="GO" id="GO:0098632">
    <property type="term" value="F:cell-cell adhesion mediator activity"/>
    <property type="evidence" value="ECO:0007669"/>
    <property type="project" value="TreeGrafter"/>
</dbReference>
<dbReference type="EMBL" id="KV591593">
    <property type="protein sequence ID" value="OPL21449.1"/>
    <property type="molecule type" value="Genomic_DNA"/>
</dbReference>
<dbReference type="PANTHER" id="PTHR10075">
    <property type="entry name" value="BASIGIN RELATED"/>
    <property type="match status" value="1"/>
</dbReference>
<accession>A0A3L5TQK5</accession>
<dbReference type="GO" id="GO:0007156">
    <property type="term" value="P:homophilic cell adhesion via plasma membrane adhesion molecules"/>
    <property type="evidence" value="ECO:0007669"/>
    <property type="project" value="TreeGrafter"/>
</dbReference>
<feature type="non-terminal residue" evidence="3">
    <location>
        <position position="152"/>
    </location>
</feature>
<evidence type="ECO:0000259" key="2">
    <source>
        <dbReference type="PROSITE" id="PS50835"/>
    </source>
</evidence>
<dbReference type="GO" id="GO:0005886">
    <property type="term" value="C:plasma membrane"/>
    <property type="evidence" value="ECO:0007669"/>
    <property type="project" value="TreeGrafter"/>
</dbReference>
<dbReference type="GO" id="GO:0030424">
    <property type="term" value="C:axon"/>
    <property type="evidence" value="ECO:0007669"/>
    <property type="project" value="TreeGrafter"/>
</dbReference>
<dbReference type="SUPFAM" id="SSF48726">
    <property type="entry name" value="Immunoglobulin"/>
    <property type="match status" value="1"/>
</dbReference>
<dbReference type="InterPro" id="IPR003598">
    <property type="entry name" value="Ig_sub2"/>
</dbReference>
<dbReference type="GO" id="GO:0070593">
    <property type="term" value="P:dendrite self-avoidance"/>
    <property type="evidence" value="ECO:0007669"/>
    <property type="project" value="TreeGrafter"/>
</dbReference>
<protein>
    <submittedName>
        <fullName evidence="3">Cell molecule adhesion</fullName>
    </submittedName>
</protein>
<dbReference type="AlphaFoldDB" id="A0A3L5TQK5"/>